<dbReference type="GO" id="GO:0004519">
    <property type="term" value="F:endonuclease activity"/>
    <property type="evidence" value="ECO:0007669"/>
    <property type="project" value="InterPro"/>
</dbReference>
<sequence>MIPDDQQKNYDLFRDCLSSVLIDRVTKPEPKARRRAKSKKSREQTSVISSTTQEEESNKLQDTEELGDFVEYIAAETFESLPEELKTIEHHDYAQDTDLQARYSLPLTGDDVGTLIPALDPSVSESLLTYGIADKGRGQGAPEFLAPVLTAFISAIAAPPPAPSSTRTTACEICGRDWIPLTYHHLIPRFVHAKAVKRGWHREDDLQNVAWLCRACHSFVHKFASHEDLARYHYTVDLLLEQDEIVQFAKWVSRLRWKGR</sequence>
<evidence type="ECO:0000313" key="4">
    <source>
        <dbReference type="Proteomes" id="UP000030651"/>
    </source>
</evidence>
<dbReference type="InterPro" id="IPR003615">
    <property type="entry name" value="HNH_nuc"/>
</dbReference>
<dbReference type="GO" id="GO:0003676">
    <property type="term" value="F:nucleic acid binding"/>
    <property type="evidence" value="ECO:0007669"/>
    <property type="project" value="InterPro"/>
</dbReference>
<dbReference type="KEGG" id="pfy:PFICI_02230"/>
<accession>W3XDS6</accession>
<proteinExistence type="predicted"/>
<dbReference type="OrthoDB" id="4850648at2759"/>
<feature type="region of interest" description="Disordered" evidence="1">
    <location>
        <begin position="27"/>
        <end position="63"/>
    </location>
</feature>
<keyword evidence="4" id="KW-1185">Reference proteome</keyword>
<dbReference type="PANTHER" id="PTHR37827">
    <property type="entry name" value="TUDOR DOMAIN-CONTAINING PROTEIN"/>
    <property type="match status" value="1"/>
</dbReference>
<dbReference type="eggNOG" id="ENOG502S89B">
    <property type="taxonomic scope" value="Eukaryota"/>
</dbReference>
<protein>
    <recommendedName>
        <fullName evidence="2">HNH domain-containing protein</fullName>
    </recommendedName>
</protein>
<reference evidence="4" key="1">
    <citation type="journal article" date="2015" name="BMC Genomics">
        <title>Genomic and transcriptomic analysis of the endophytic fungus Pestalotiopsis fici reveals its lifestyle and high potential for synthesis of natural products.</title>
        <authorList>
            <person name="Wang X."/>
            <person name="Zhang X."/>
            <person name="Liu L."/>
            <person name="Xiang M."/>
            <person name="Wang W."/>
            <person name="Sun X."/>
            <person name="Che Y."/>
            <person name="Guo L."/>
            <person name="Liu G."/>
            <person name="Guo L."/>
            <person name="Wang C."/>
            <person name="Yin W.B."/>
            <person name="Stadler M."/>
            <person name="Zhang X."/>
            <person name="Liu X."/>
        </authorList>
    </citation>
    <scope>NUCLEOTIDE SEQUENCE [LARGE SCALE GENOMIC DNA]</scope>
    <source>
        <strain evidence="4">W106-1 / CGMCC3.15140</strain>
    </source>
</reference>
<dbReference type="Proteomes" id="UP000030651">
    <property type="component" value="Unassembled WGS sequence"/>
</dbReference>
<dbReference type="GeneID" id="19267243"/>
<evidence type="ECO:0000259" key="2">
    <source>
        <dbReference type="Pfam" id="PF01844"/>
    </source>
</evidence>
<dbReference type="InParanoid" id="W3XDS6"/>
<organism evidence="3 4">
    <name type="scientific">Pestalotiopsis fici (strain W106-1 / CGMCC3.15140)</name>
    <dbReference type="NCBI Taxonomy" id="1229662"/>
    <lineage>
        <taxon>Eukaryota</taxon>
        <taxon>Fungi</taxon>
        <taxon>Dikarya</taxon>
        <taxon>Ascomycota</taxon>
        <taxon>Pezizomycotina</taxon>
        <taxon>Sordariomycetes</taxon>
        <taxon>Xylariomycetidae</taxon>
        <taxon>Amphisphaeriales</taxon>
        <taxon>Sporocadaceae</taxon>
        <taxon>Pestalotiopsis</taxon>
    </lineage>
</organism>
<dbReference type="AlphaFoldDB" id="W3XDS6"/>
<dbReference type="RefSeq" id="XP_007829002.1">
    <property type="nucleotide sequence ID" value="XM_007830811.1"/>
</dbReference>
<dbReference type="InterPro" id="IPR002711">
    <property type="entry name" value="HNH"/>
</dbReference>
<dbReference type="PANTHER" id="PTHR37827:SF1">
    <property type="entry name" value="HNH DOMAIN-CONTAINING PROTEIN"/>
    <property type="match status" value="1"/>
</dbReference>
<dbReference type="Pfam" id="PF01844">
    <property type="entry name" value="HNH"/>
    <property type="match status" value="1"/>
</dbReference>
<gene>
    <name evidence="3" type="ORF">PFICI_02230</name>
</gene>
<dbReference type="GO" id="GO:0008270">
    <property type="term" value="F:zinc ion binding"/>
    <property type="evidence" value="ECO:0007669"/>
    <property type="project" value="InterPro"/>
</dbReference>
<feature type="domain" description="HNH" evidence="2">
    <location>
        <begin position="171"/>
        <end position="222"/>
    </location>
</feature>
<dbReference type="CDD" id="cd00085">
    <property type="entry name" value="HNHc"/>
    <property type="match status" value="1"/>
</dbReference>
<evidence type="ECO:0000256" key="1">
    <source>
        <dbReference type="SAM" id="MobiDB-lite"/>
    </source>
</evidence>
<dbReference type="OMA" id="WHDEWML"/>
<name>W3XDS6_PESFW</name>
<dbReference type="EMBL" id="KI912110">
    <property type="protein sequence ID" value="ETS84205.1"/>
    <property type="molecule type" value="Genomic_DNA"/>
</dbReference>
<evidence type="ECO:0000313" key="3">
    <source>
        <dbReference type="EMBL" id="ETS84205.1"/>
    </source>
</evidence>
<dbReference type="HOGENOM" id="CLU_074184_0_0_1"/>